<reference evidence="1 2" key="1">
    <citation type="journal article" date="2023" name="Plants (Basel)">
        <title>Bridging the Gap: Combining Genomics and Transcriptomics Approaches to Understand Stylosanthes scabra, an Orphan Legume from the Brazilian Caatinga.</title>
        <authorList>
            <person name="Ferreira-Neto J.R.C."/>
            <person name="da Silva M.D."/>
            <person name="Binneck E."/>
            <person name="de Melo N.F."/>
            <person name="da Silva R.H."/>
            <person name="de Melo A.L.T.M."/>
            <person name="Pandolfi V."/>
            <person name="Bustamante F.O."/>
            <person name="Brasileiro-Vidal A.C."/>
            <person name="Benko-Iseppon A.M."/>
        </authorList>
    </citation>
    <scope>NUCLEOTIDE SEQUENCE [LARGE SCALE GENOMIC DNA]</scope>
    <source>
        <tissue evidence="1">Leaves</tissue>
    </source>
</reference>
<evidence type="ECO:0000313" key="1">
    <source>
        <dbReference type="EMBL" id="MED6118185.1"/>
    </source>
</evidence>
<protein>
    <submittedName>
        <fullName evidence="1">Uncharacterized protein</fullName>
    </submittedName>
</protein>
<organism evidence="1 2">
    <name type="scientific">Stylosanthes scabra</name>
    <dbReference type="NCBI Taxonomy" id="79078"/>
    <lineage>
        <taxon>Eukaryota</taxon>
        <taxon>Viridiplantae</taxon>
        <taxon>Streptophyta</taxon>
        <taxon>Embryophyta</taxon>
        <taxon>Tracheophyta</taxon>
        <taxon>Spermatophyta</taxon>
        <taxon>Magnoliopsida</taxon>
        <taxon>eudicotyledons</taxon>
        <taxon>Gunneridae</taxon>
        <taxon>Pentapetalae</taxon>
        <taxon>rosids</taxon>
        <taxon>fabids</taxon>
        <taxon>Fabales</taxon>
        <taxon>Fabaceae</taxon>
        <taxon>Papilionoideae</taxon>
        <taxon>50 kb inversion clade</taxon>
        <taxon>dalbergioids sensu lato</taxon>
        <taxon>Dalbergieae</taxon>
        <taxon>Pterocarpus clade</taxon>
        <taxon>Stylosanthes</taxon>
    </lineage>
</organism>
<keyword evidence="2" id="KW-1185">Reference proteome</keyword>
<comment type="caution">
    <text evidence="1">The sequence shown here is derived from an EMBL/GenBank/DDBJ whole genome shotgun (WGS) entry which is preliminary data.</text>
</comment>
<gene>
    <name evidence="1" type="ORF">PIB30_000163</name>
</gene>
<dbReference type="Proteomes" id="UP001341840">
    <property type="component" value="Unassembled WGS sequence"/>
</dbReference>
<dbReference type="EMBL" id="JASCZI010030209">
    <property type="protein sequence ID" value="MED6118185.1"/>
    <property type="molecule type" value="Genomic_DNA"/>
</dbReference>
<evidence type="ECO:0000313" key="2">
    <source>
        <dbReference type="Proteomes" id="UP001341840"/>
    </source>
</evidence>
<name>A0ABU6R3N0_9FABA</name>
<accession>A0ABU6R3N0</accession>
<proteinExistence type="predicted"/>
<sequence length="113" mass="12522">MISDIMLEGGSGYKPDTQFDGSQVPSGPERACVRFIAYVHGSWWDSSISSTCAGWILGGTVSWRLPVCRLLQRHLHRLSRQTSQQHVSRPAELLVVEGAAPEAIWYHGSLKLC</sequence>